<comment type="caution">
    <text evidence="2">The sequence shown here is derived from an EMBL/GenBank/DDBJ whole genome shotgun (WGS) entry which is preliminary data.</text>
</comment>
<dbReference type="PANTHER" id="PTHR13335">
    <property type="entry name" value="TARGET OF RAPAMYCIN COMPLEX 2 SUBUNIT MAPKAP1"/>
    <property type="match status" value="1"/>
</dbReference>
<dbReference type="InterPro" id="IPR008828">
    <property type="entry name" value="Sin1/Avo1"/>
</dbReference>
<dbReference type="InterPro" id="IPR021569">
    <property type="entry name" value="TUG-UBL1"/>
</dbReference>
<reference evidence="2" key="1">
    <citation type="submission" date="2023-03" db="EMBL/GenBank/DDBJ databases">
        <title>Massive genome expansion in bonnet fungi (Mycena s.s.) driven by repeated elements and novel gene families across ecological guilds.</title>
        <authorList>
            <consortium name="Lawrence Berkeley National Laboratory"/>
            <person name="Harder C.B."/>
            <person name="Miyauchi S."/>
            <person name="Viragh M."/>
            <person name="Kuo A."/>
            <person name="Thoen E."/>
            <person name="Andreopoulos B."/>
            <person name="Lu D."/>
            <person name="Skrede I."/>
            <person name="Drula E."/>
            <person name="Henrissat B."/>
            <person name="Morin E."/>
            <person name="Kohler A."/>
            <person name="Barry K."/>
            <person name="LaButti K."/>
            <person name="Morin E."/>
            <person name="Salamov A."/>
            <person name="Lipzen A."/>
            <person name="Mereny Z."/>
            <person name="Hegedus B."/>
            <person name="Baldrian P."/>
            <person name="Stursova M."/>
            <person name="Weitz H."/>
            <person name="Taylor A."/>
            <person name="Grigoriev I.V."/>
            <person name="Nagy L.G."/>
            <person name="Martin F."/>
            <person name="Kauserud H."/>
        </authorList>
    </citation>
    <scope>NUCLEOTIDE SEQUENCE</scope>
    <source>
        <strain evidence="2">CBHHK200</strain>
    </source>
</reference>
<sequence length="158" mass="16709">MLATDALPAKKQEKPPASLSLAVAGRALPGSGIFGSALGASVPFSTSLSPLSGHGPQIFLRIKVEDTPDIVHFATTIPVSAGMSMQEVLERACRKTTVDHPEAYALLLANDNTRILIPLDRTVASLQGKHELVLIRRTMIDDNVVRGTGKTTVSNASI</sequence>
<dbReference type="GO" id="GO:0005886">
    <property type="term" value="C:plasma membrane"/>
    <property type="evidence" value="ECO:0007669"/>
    <property type="project" value="TreeGrafter"/>
</dbReference>
<proteinExistence type="predicted"/>
<accession>A0AAD6WZF2</accession>
<evidence type="ECO:0000259" key="1">
    <source>
        <dbReference type="Pfam" id="PF11470"/>
    </source>
</evidence>
<dbReference type="Proteomes" id="UP001218188">
    <property type="component" value="Unassembled WGS sequence"/>
</dbReference>
<keyword evidence="3" id="KW-1185">Reference proteome</keyword>
<dbReference type="GO" id="GO:0005546">
    <property type="term" value="F:phosphatidylinositol-4,5-bisphosphate binding"/>
    <property type="evidence" value="ECO:0007669"/>
    <property type="project" value="TreeGrafter"/>
</dbReference>
<organism evidence="2 3">
    <name type="scientific">Mycena alexandri</name>
    <dbReference type="NCBI Taxonomy" id="1745969"/>
    <lineage>
        <taxon>Eukaryota</taxon>
        <taxon>Fungi</taxon>
        <taxon>Dikarya</taxon>
        <taxon>Basidiomycota</taxon>
        <taxon>Agaricomycotina</taxon>
        <taxon>Agaricomycetes</taxon>
        <taxon>Agaricomycetidae</taxon>
        <taxon>Agaricales</taxon>
        <taxon>Marasmiineae</taxon>
        <taxon>Mycenaceae</taxon>
        <taxon>Mycena</taxon>
    </lineage>
</organism>
<dbReference type="GO" id="GO:0038203">
    <property type="term" value="P:TORC2 signaling"/>
    <property type="evidence" value="ECO:0007669"/>
    <property type="project" value="TreeGrafter"/>
</dbReference>
<dbReference type="PANTHER" id="PTHR13335:SF1">
    <property type="entry name" value="TARGET OF RAPAMYCIN COMPLEX 2 SUBUNIT MAPKAP1"/>
    <property type="match status" value="1"/>
</dbReference>
<protein>
    <recommendedName>
        <fullName evidence="1">TUG ubiquitin-like domain-containing protein</fullName>
    </recommendedName>
</protein>
<evidence type="ECO:0000313" key="3">
    <source>
        <dbReference type="Proteomes" id="UP001218188"/>
    </source>
</evidence>
<dbReference type="GO" id="GO:0031932">
    <property type="term" value="C:TORC2 complex"/>
    <property type="evidence" value="ECO:0007669"/>
    <property type="project" value="InterPro"/>
</dbReference>
<dbReference type="GO" id="GO:0005737">
    <property type="term" value="C:cytoplasm"/>
    <property type="evidence" value="ECO:0007669"/>
    <property type="project" value="TreeGrafter"/>
</dbReference>
<dbReference type="EMBL" id="JARJCM010000067">
    <property type="protein sequence ID" value="KAJ7033203.1"/>
    <property type="molecule type" value="Genomic_DNA"/>
</dbReference>
<dbReference type="AlphaFoldDB" id="A0AAD6WZF2"/>
<evidence type="ECO:0000313" key="2">
    <source>
        <dbReference type="EMBL" id="KAJ7033203.1"/>
    </source>
</evidence>
<dbReference type="Pfam" id="PF11470">
    <property type="entry name" value="TUG-UBL1"/>
    <property type="match status" value="1"/>
</dbReference>
<gene>
    <name evidence="2" type="ORF">C8F04DRAFT_633176</name>
</gene>
<name>A0AAD6WZF2_9AGAR</name>
<feature type="domain" description="TUG ubiquitin-like" evidence="1">
    <location>
        <begin position="75"/>
        <end position="107"/>
    </location>
</feature>